<keyword evidence="1" id="KW-0732">Signal</keyword>
<evidence type="ECO:0008006" key="4">
    <source>
        <dbReference type="Google" id="ProtNLM"/>
    </source>
</evidence>
<feature type="signal peptide" evidence="1">
    <location>
        <begin position="1"/>
        <end position="18"/>
    </location>
</feature>
<dbReference type="EMBL" id="JBHUHT010000017">
    <property type="protein sequence ID" value="MFD2097413.1"/>
    <property type="molecule type" value="Genomic_DNA"/>
</dbReference>
<feature type="chain" id="PRO_5045300599" description="DUF4124 domain-containing protein" evidence="1">
    <location>
        <begin position="19"/>
        <end position="154"/>
    </location>
</feature>
<accession>A0ABW4XQP3</accession>
<evidence type="ECO:0000313" key="2">
    <source>
        <dbReference type="EMBL" id="MFD2097413.1"/>
    </source>
</evidence>
<protein>
    <recommendedName>
        <fullName evidence="4">DUF4124 domain-containing protein</fullName>
    </recommendedName>
</protein>
<evidence type="ECO:0000256" key="1">
    <source>
        <dbReference type="SAM" id="SignalP"/>
    </source>
</evidence>
<proteinExistence type="predicted"/>
<keyword evidence="3" id="KW-1185">Reference proteome</keyword>
<dbReference type="Proteomes" id="UP001597380">
    <property type="component" value="Unassembled WGS sequence"/>
</dbReference>
<dbReference type="RefSeq" id="WP_345340576.1">
    <property type="nucleotide sequence ID" value="NZ_BAABLI010000015.1"/>
</dbReference>
<sequence length="154" mass="17286">MLRFLLLICLTFSYSAHAKIYQCRDGSFQDTPCGDETGTGKEVNVLAAPGAQPKAEIWGGLEDPAAADAPVVHTTKGHQCRMDYQTRSAIQDGIRSWSVRRCMTMAQVRKVSRGLDFNEFSHVNGEGSEVVEWVFKDYRPRRVVFIEGLVVDMR</sequence>
<evidence type="ECO:0000313" key="3">
    <source>
        <dbReference type="Proteomes" id="UP001597380"/>
    </source>
</evidence>
<gene>
    <name evidence="2" type="ORF">ACFSJ3_15550</name>
</gene>
<organism evidence="2 3">
    <name type="scientific">Corallincola platygyrae</name>
    <dbReference type="NCBI Taxonomy" id="1193278"/>
    <lineage>
        <taxon>Bacteria</taxon>
        <taxon>Pseudomonadati</taxon>
        <taxon>Pseudomonadota</taxon>
        <taxon>Gammaproteobacteria</taxon>
        <taxon>Alteromonadales</taxon>
        <taxon>Psychromonadaceae</taxon>
        <taxon>Corallincola</taxon>
    </lineage>
</organism>
<reference evidence="3" key="1">
    <citation type="journal article" date="2019" name="Int. J. Syst. Evol. Microbiol.">
        <title>The Global Catalogue of Microorganisms (GCM) 10K type strain sequencing project: providing services to taxonomists for standard genome sequencing and annotation.</title>
        <authorList>
            <consortium name="The Broad Institute Genomics Platform"/>
            <consortium name="The Broad Institute Genome Sequencing Center for Infectious Disease"/>
            <person name="Wu L."/>
            <person name="Ma J."/>
        </authorList>
    </citation>
    <scope>NUCLEOTIDE SEQUENCE [LARGE SCALE GENOMIC DNA]</scope>
    <source>
        <strain evidence="3">CGMCC 1.10992</strain>
    </source>
</reference>
<comment type="caution">
    <text evidence="2">The sequence shown here is derived from an EMBL/GenBank/DDBJ whole genome shotgun (WGS) entry which is preliminary data.</text>
</comment>
<name>A0ABW4XQP3_9GAMM</name>